<comment type="caution">
    <text evidence="1">The sequence shown here is derived from an EMBL/GenBank/DDBJ whole genome shotgun (WGS) entry which is preliminary data.</text>
</comment>
<evidence type="ECO:0000313" key="2">
    <source>
        <dbReference type="Proteomes" id="UP000054729"/>
    </source>
</evidence>
<accession>A0A0W1A1D6</accession>
<sequence>MPNPFERALAQALYLKMLLSKAKTNLPKNPPVDPQGRFIVDVSLSYEDWESMYLETIPLDKRNDVKKLDVLNFKARTLRDLGHDVTDTTSVSLDCQTKSTEDAPAKLATHLEKYLPNDKRQDILKAYQGLAKGRIISLQQETHFHAHLIGQMLIKALDEGAPLDKQQKVLRDKQLLEGVGVALLKLNTKVVEFQAKALEKAYAKANKKKPFNQETFAIALNEELDNARKKLLPYIARQVRKDVIRHTKIQFTEKITRHLSKHLAEATSATPNDVLHMNKGTGTVSFIGGSKRTSHHQELGEDHLADRMIYSHHLTADEDVVPLAHRQQVRVPSIAVKKLHPITLALLEQDVKRKKLQIAESQGIEARINELDKKGKLSEEEKKQIVEEYNGIEQIILNAPREHKEMEKNVYTDKLVKQAINLRILKDTEEKIHHLQDKYKLGGDSRQEVGAHLPNAFVYNLYTALNNNTPLGIYDEGRNKQSQSADHILQAAHAYNARNKDKPLCLVQAESVNGWGYELSIQEGNPDLVNEAALMTQLASLHTVYGALRLDDQNRVKKLFDVYKEFLDSPDTSFYKYLRTTRASDKTKPEKLELADSRLQEVLDTLNAIKNTKTKPSDFQPEKDFKKRSEFEQHRQTFTYSAKAALVQFFKEGAFGHHENGYTYQALSVFVENSSIGGCKSANERAQAVNGRVSILDFVSLPPATRKLF</sequence>
<dbReference type="PATRIC" id="fig|66969.6.peg.3227"/>
<keyword evidence="2" id="KW-1185">Reference proteome</keyword>
<dbReference type="STRING" id="66969.Lwal_2969"/>
<reference evidence="1 2" key="1">
    <citation type="submission" date="2015-11" db="EMBL/GenBank/DDBJ databases">
        <title>Genomic analysis of 38 Legionella species identifies large and diverse effector repertoires.</title>
        <authorList>
            <person name="Burstein D."/>
            <person name="Amaro F."/>
            <person name="Zusman T."/>
            <person name="Lifshitz Z."/>
            <person name="Cohen O."/>
            <person name="Gilbert J.A."/>
            <person name="Pupko T."/>
            <person name="Shuman H.A."/>
            <person name="Segal G."/>
        </authorList>
    </citation>
    <scope>NUCLEOTIDE SEQUENCE [LARGE SCALE GENOMIC DNA]</scope>
    <source>
        <strain evidence="1 2">ATCC 51914</strain>
    </source>
</reference>
<name>A0A0W1A1D6_9GAMM</name>
<dbReference type="AlphaFoldDB" id="A0A0W1A1D6"/>
<protein>
    <submittedName>
        <fullName evidence="1">Uncharacterized protein</fullName>
    </submittedName>
</protein>
<dbReference type="Proteomes" id="UP000054729">
    <property type="component" value="Unassembled WGS sequence"/>
</dbReference>
<proteinExistence type="predicted"/>
<dbReference type="RefSeq" id="WP_058481576.1">
    <property type="nucleotide sequence ID" value="NZ_CAAAIQ010000010.1"/>
</dbReference>
<dbReference type="OrthoDB" id="5647852at2"/>
<dbReference type="EMBL" id="LNZB01000060">
    <property type="protein sequence ID" value="KTD74928.1"/>
    <property type="molecule type" value="Genomic_DNA"/>
</dbReference>
<gene>
    <name evidence="1" type="ORF">Lwal_2969</name>
</gene>
<organism evidence="1 2">
    <name type="scientific">Legionella waltersii</name>
    <dbReference type="NCBI Taxonomy" id="66969"/>
    <lineage>
        <taxon>Bacteria</taxon>
        <taxon>Pseudomonadati</taxon>
        <taxon>Pseudomonadota</taxon>
        <taxon>Gammaproteobacteria</taxon>
        <taxon>Legionellales</taxon>
        <taxon>Legionellaceae</taxon>
        <taxon>Legionella</taxon>
    </lineage>
</organism>
<evidence type="ECO:0000313" key="1">
    <source>
        <dbReference type="EMBL" id="KTD74928.1"/>
    </source>
</evidence>